<dbReference type="GeneID" id="60325053"/>
<evidence type="ECO:0000313" key="1">
    <source>
        <dbReference type="EMBL" id="QFP94871.1"/>
    </source>
</evidence>
<evidence type="ECO:0000313" key="2">
    <source>
        <dbReference type="Proteomes" id="UP000325974"/>
    </source>
</evidence>
<dbReference type="EMBL" id="MN284895">
    <property type="protein sequence ID" value="QFP94871.1"/>
    <property type="molecule type" value="Genomic_DNA"/>
</dbReference>
<accession>A0A5P8D869</accession>
<protein>
    <submittedName>
        <fullName evidence="1">Uncharacterized protein</fullName>
    </submittedName>
</protein>
<name>A0A5P8D869_9CAUD</name>
<organism evidence="1 2">
    <name type="scientific">Mycobacterium phage Marshawn</name>
    <dbReference type="NCBI Taxonomy" id="2652423"/>
    <lineage>
        <taxon>Viruses</taxon>
        <taxon>Duplodnaviria</taxon>
        <taxon>Heunggongvirae</taxon>
        <taxon>Uroviricota</taxon>
        <taxon>Caudoviricetes</taxon>
        <taxon>Weiservirinae</taxon>
        <taxon>Anayavirus</taxon>
        <taxon>Anayavirus marshawn</taxon>
    </lineage>
</organism>
<proteinExistence type="predicted"/>
<keyword evidence="2" id="KW-1185">Reference proteome</keyword>
<dbReference type="KEGG" id="vg:60325053"/>
<dbReference type="Proteomes" id="UP000325974">
    <property type="component" value="Segment"/>
</dbReference>
<sequence>MQGDEGLGRLFTIPIDEVMVRSPLHEIPEGFQTVGYLTEDPTVLRGVYDDGADRPAWGGRTIHALQERRDITCTFTLDPAPSRAEWDARAAVWSTLFGVRPPTPAPLTVREAAVDVWDALRAFMGLLFATLAAGCARVGDVVADVLFDAYDGALARLAVLQAWRFRRQLVGPLVRLWSPEMVWVATVRRPVRESWRAWARRQAQLPRAVWRG</sequence>
<reference evidence="1 2" key="1">
    <citation type="submission" date="2019-08" db="EMBL/GenBank/DDBJ databases">
        <authorList>
            <person name="Tisher V."/>
            <person name="Wilcox J."/>
            <person name="Boggs D."/>
            <person name="Byrne M."/>
            <person name="Copriviza J."/>
            <person name="deSilva C."/>
            <person name="Devereaux C."/>
            <person name="Hart C."/>
            <person name="Holyfield W."/>
            <person name="Sciammas C."/>
            <person name="Splaine-Duchscherer K."/>
            <person name="Bonilla C."/>
            <person name="Ettinger A.-S.H."/>
            <person name="Ettinger W.F."/>
            <person name="Haydock J."/>
            <person name="Anders K.R."/>
            <person name="Garlena R.A."/>
            <person name="Russell D.A."/>
            <person name="Pope W.H."/>
            <person name="Jacobs-Sera D."/>
            <person name="Hatfull G.F."/>
        </authorList>
    </citation>
    <scope>NUCLEOTIDE SEQUENCE [LARGE SCALE GENOMIC DNA]</scope>
</reference>
<gene>
    <name evidence="1" type="primary">85</name>
    <name evidence="1" type="ORF">SEA_MARSHAWN_85</name>
</gene>
<dbReference type="RefSeq" id="YP_009953578.1">
    <property type="nucleotide sequence ID" value="NC_051623.1"/>
</dbReference>